<dbReference type="Pfam" id="PF13231">
    <property type="entry name" value="PMT_2"/>
    <property type="match status" value="1"/>
</dbReference>
<reference evidence="10" key="1">
    <citation type="journal article" date="2015" name="Nature">
        <title>Complex archaea that bridge the gap between prokaryotes and eukaryotes.</title>
        <authorList>
            <person name="Spang A."/>
            <person name="Saw J.H."/>
            <person name="Jorgensen S.L."/>
            <person name="Zaremba-Niedzwiedzka K."/>
            <person name="Martijn J."/>
            <person name="Lind A.E."/>
            <person name="van Eijk R."/>
            <person name="Schleper C."/>
            <person name="Guy L."/>
            <person name="Ettema T.J."/>
        </authorList>
    </citation>
    <scope>NUCLEOTIDE SEQUENCE</scope>
</reference>
<keyword evidence="4" id="KW-0808">Transferase</keyword>
<feature type="transmembrane region" description="Helical" evidence="8">
    <location>
        <begin position="199"/>
        <end position="219"/>
    </location>
</feature>
<feature type="transmembrane region" description="Helical" evidence="8">
    <location>
        <begin position="7"/>
        <end position="25"/>
    </location>
</feature>
<feature type="transmembrane region" description="Helical" evidence="8">
    <location>
        <begin position="129"/>
        <end position="147"/>
    </location>
</feature>
<dbReference type="AlphaFoldDB" id="A0A0F8YRA6"/>
<dbReference type="PANTHER" id="PTHR33908">
    <property type="entry name" value="MANNOSYLTRANSFERASE YKCB-RELATED"/>
    <property type="match status" value="1"/>
</dbReference>
<evidence type="ECO:0000256" key="4">
    <source>
        <dbReference type="ARBA" id="ARBA00022679"/>
    </source>
</evidence>
<dbReference type="GO" id="GO:0016763">
    <property type="term" value="F:pentosyltransferase activity"/>
    <property type="evidence" value="ECO:0007669"/>
    <property type="project" value="TreeGrafter"/>
</dbReference>
<dbReference type="GO" id="GO:0005886">
    <property type="term" value="C:plasma membrane"/>
    <property type="evidence" value="ECO:0007669"/>
    <property type="project" value="UniProtKB-SubCell"/>
</dbReference>
<name>A0A0F8YRA6_9ZZZZ</name>
<accession>A0A0F8YRA6</accession>
<keyword evidence="6 8" id="KW-1133">Transmembrane helix</keyword>
<comment type="caution">
    <text evidence="10">The sequence shown here is derived from an EMBL/GenBank/DDBJ whole genome shotgun (WGS) entry which is preliminary data.</text>
</comment>
<keyword evidence="2" id="KW-1003">Cell membrane</keyword>
<evidence type="ECO:0000256" key="1">
    <source>
        <dbReference type="ARBA" id="ARBA00004651"/>
    </source>
</evidence>
<evidence type="ECO:0000256" key="7">
    <source>
        <dbReference type="ARBA" id="ARBA00023136"/>
    </source>
</evidence>
<dbReference type="InterPro" id="IPR038731">
    <property type="entry name" value="RgtA/B/C-like"/>
</dbReference>
<feature type="transmembrane region" description="Helical" evidence="8">
    <location>
        <begin position="107"/>
        <end position="123"/>
    </location>
</feature>
<feature type="transmembrane region" description="Helical" evidence="8">
    <location>
        <begin position="79"/>
        <end position="100"/>
    </location>
</feature>
<feature type="transmembrane region" description="Helical" evidence="8">
    <location>
        <begin position="159"/>
        <end position="187"/>
    </location>
</feature>
<feature type="domain" description="Glycosyltransferase RgtA/B/C/D-like" evidence="9">
    <location>
        <begin position="60"/>
        <end position="209"/>
    </location>
</feature>
<keyword evidence="3" id="KW-0328">Glycosyltransferase</keyword>
<dbReference type="EMBL" id="LAZR01052006">
    <property type="protein sequence ID" value="KKK83922.1"/>
    <property type="molecule type" value="Genomic_DNA"/>
</dbReference>
<dbReference type="InterPro" id="IPR050297">
    <property type="entry name" value="LipidA_mod_glycosyltrf_83"/>
</dbReference>
<evidence type="ECO:0000256" key="6">
    <source>
        <dbReference type="ARBA" id="ARBA00022989"/>
    </source>
</evidence>
<comment type="subcellular location">
    <subcellularLocation>
        <location evidence="1">Cell membrane</location>
        <topology evidence="1">Multi-pass membrane protein</topology>
    </subcellularLocation>
</comment>
<protein>
    <recommendedName>
        <fullName evidence="9">Glycosyltransferase RgtA/B/C/D-like domain-containing protein</fullName>
    </recommendedName>
</protein>
<keyword evidence="7 8" id="KW-0472">Membrane</keyword>
<proteinExistence type="predicted"/>
<evidence type="ECO:0000259" key="9">
    <source>
        <dbReference type="Pfam" id="PF13231"/>
    </source>
</evidence>
<sequence length="358" mass="40767">MKKLIQNPYFWIVIIIIAGAGLRFYNLGFKSLWYDEAVSYWNAQGTVQEVVQHNVLRNSVPPTFNLMIHYISKFGNSEFMLRLIPCIAGILAIAAAFLLFKQFFGPAIACAPALLLALSPFQIQYSQVVRPYSMTMLTALLIVYFAYRITTEDKKINFIFYSIVLCFAVFLMYGLVFVIATTCIVFVIEVLRKKQFKKILPFTLSFVAPFISVCLVYNITLKHHMERASSGWGAENYLQYTYWDGVLSSLPTYLVFNTESIVRLSYASETKTLLIALMLLGIYACIKYKKFYPLIFAAIIFSISTALGLASLYPYAGCRQTIYLTVPVYLLAGMGFYHLFQNRSTKPFFYIALSVFAA</sequence>
<gene>
    <name evidence="10" type="ORF">LCGC14_2788540</name>
</gene>
<evidence type="ECO:0000256" key="5">
    <source>
        <dbReference type="ARBA" id="ARBA00022692"/>
    </source>
</evidence>
<feature type="transmembrane region" description="Helical" evidence="8">
    <location>
        <begin position="322"/>
        <end position="340"/>
    </location>
</feature>
<evidence type="ECO:0000256" key="8">
    <source>
        <dbReference type="SAM" id="Phobius"/>
    </source>
</evidence>
<dbReference type="GO" id="GO:0008610">
    <property type="term" value="P:lipid biosynthetic process"/>
    <property type="evidence" value="ECO:0007669"/>
    <property type="project" value="UniProtKB-ARBA"/>
</dbReference>
<evidence type="ECO:0000313" key="10">
    <source>
        <dbReference type="EMBL" id="KKK83922.1"/>
    </source>
</evidence>
<keyword evidence="5 8" id="KW-0812">Transmembrane</keyword>
<dbReference type="PANTHER" id="PTHR33908:SF11">
    <property type="entry name" value="MEMBRANE PROTEIN"/>
    <property type="match status" value="1"/>
</dbReference>
<feature type="transmembrane region" description="Helical" evidence="8">
    <location>
        <begin position="293"/>
        <end position="316"/>
    </location>
</feature>
<evidence type="ECO:0000256" key="3">
    <source>
        <dbReference type="ARBA" id="ARBA00022676"/>
    </source>
</evidence>
<feature type="non-terminal residue" evidence="10">
    <location>
        <position position="358"/>
    </location>
</feature>
<organism evidence="10">
    <name type="scientific">marine sediment metagenome</name>
    <dbReference type="NCBI Taxonomy" id="412755"/>
    <lineage>
        <taxon>unclassified sequences</taxon>
        <taxon>metagenomes</taxon>
        <taxon>ecological metagenomes</taxon>
    </lineage>
</organism>
<evidence type="ECO:0000256" key="2">
    <source>
        <dbReference type="ARBA" id="ARBA00022475"/>
    </source>
</evidence>